<dbReference type="AlphaFoldDB" id="A0A9P6ZHR6"/>
<name>A0A9P6ZHR6_9AGAM</name>
<protein>
    <submittedName>
        <fullName evidence="1">Uncharacterized protein</fullName>
    </submittedName>
</protein>
<organism evidence="1 2">
    <name type="scientific">Suillus placidus</name>
    <dbReference type="NCBI Taxonomy" id="48579"/>
    <lineage>
        <taxon>Eukaryota</taxon>
        <taxon>Fungi</taxon>
        <taxon>Dikarya</taxon>
        <taxon>Basidiomycota</taxon>
        <taxon>Agaricomycotina</taxon>
        <taxon>Agaricomycetes</taxon>
        <taxon>Agaricomycetidae</taxon>
        <taxon>Boletales</taxon>
        <taxon>Suillineae</taxon>
        <taxon>Suillaceae</taxon>
        <taxon>Suillus</taxon>
    </lineage>
</organism>
<dbReference type="EMBL" id="JABBWD010000105">
    <property type="protein sequence ID" value="KAG1765618.1"/>
    <property type="molecule type" value="Genomic_DNA"/>
</dbReference>
<keyword evidence="2" id="KW-1185">Reference proteome</keyword>
<accession>A0A9P6ZHR6</accession>
<sequence>MASIFIIAPQLLSLRHAESQALDGSISPLLIPTTIMNLPACFSTHFWTWYRVGTCYDKADNSHQEGFKEVATRKSGSPTSTVGALYEIPKGKSSTVTWLSESDARFIEA</sequence>
<proteinExistence type="predicted"/>
<comment type="caution">
    <text evidence="1">The sequence shown here is derived from an EMBL/GenBank/DDBJ whole genome shotgun (WGS) entry which is preliminary data.</text>
</comment>
<dbReference type="Proteomes" id="UP000714275">
    <property type="component" value="Unassembled WGS sequence"/>
</dbReference>
<reference evidence="1" key="1">
    <citation type="journal article" date="2020" name="New Phytol.">
        <title>Comparative genomics reveals dynamic genome evolution in host specialist ectomycorrhizal fungi.</title>
        <authorList>
            <person name="Lofgren L.A."/>
            <person name="Nguyen N.H."/>
            <person name="Vilgalys R."/>
            <person name="Ruytinx J."/>
            <person name="Liao H.L."/>
            <person name="Branco S."/>
            <person name="Kuo A."/>
            <person name="LaButti K."/>
            <person name="Lipzen A."/>
            <person name="Andreopoulos W."/>
            <person name="Pangilinan J."/>
            <person name="Riley R."/>
            <person name="Hundley H."/>
            <person name="Na H."/>
            <person name="Barry K."/>
            <person name="Grigoriev I.V."/>
            <person name="Stajich J.E."/>
            <person name="Kennedy P.G."/>
        </authorList>
    </citation>
    <scope>NUCLEOTIDE SEQUENCE</scope>
    <source>
        <strain evidence="1">DOB743</strain>
    </source>
</reference>
<evidence type="ECO:0000313" key="1">
    <source>
        <dbReference type="EMBL" id="KAG1765618.1"/>
    </source>
</evidence>
<gene>
    <name evidence="1" type="ORF">EV702DRAFT_1050958</name>
</gene>
<evidence type="ECO:0000313" key="2">
    <source>
        <dbReference type="Proteomes" id="UP000714275"/>
    </source>
</evidence>